<evidence type="ECO:0000313" key="4">
    <source>
        <dbReference type="Proteomes" id="UP000093069"/>
    </source>
</evidence>
<keyword evidence="1" id="KW-1133">Transmembrane helix</keyword>
<dbReference type="Proteomes" id="UP000250189">
    <property type="component" value="Chromosome"/>
</dbReference>
<keyword evidence="5" id="KW-1185">Reference proteome</keyword>
<feature type="transmembrane region" description="Helical" evidence="1">
    <location>
        <begin position="277"/>
        <end position="296"/>
    </location>
</feature>
<evidence type="ECO:0000313" key="2">
    <source>
        <dbReference type="EMBL" id="ASJ17420.1"/>
    </source>
</evidence>
<proteinExistence type="predicted"/>
<dbReference type="AlphaFoldDB" id="A0A160VW28"/>
<reference evidence="2 5" key="3">
    <citation type="submission" date="2016-04" db="EMBL/GenBank/DDBJ databases">
        <title>Complete genome sequence of Thermococcus chitonophagus type strain GC74.</title>
        <authorList>
            <person name="Oger P.M."/>
        </authorList>
    </citation>
    <scope>NUCLEOTIDE SEQUENCE [LARGE SCALE GENOMIC DNA]</scope>
    <source>
        <strain evidence="2 5">GC74</strain>
    </source>
</reference>
<protein>
    <submittedName>
        <fullName evidence="3">Uncharacterized protein</fullName>
    </submittedName>
</protein>
<keyword evidence="1" id="KW-0472">Membrane</keyword>
<sequence>MFNKLILCFSCILLIIYPAFSLASMGDGFITSINVYPADNSSAFIVVAWAIGAYGQCPGLKRNISNCSLDPINFTYYTFYFDGNSILYLPQLSNTDSLISFNGSELVYLYGENPPKIGHNANYYLLDINKKCVLPLGNRSKVFKPIQGVPGEIRDGNVVFSNGSRMYAIPLYKLLNYTILGVEDLRAVFLKNGILIYPASYMGSKDWGYPYVVLPDIENLSRVKIARIDELPPVSIFFYDGKELKAFPLYRITYRNSELMPDIVVDRTVEFSSCRGWNSWVVGAFLILLIVLVAVLKKRA</sequence>
<dbReference type="KEGG" id="tch:CHITON_1282"/>
<keyword evidence="1" id="KW-0812">Transmembrane</keyword>
<evidence type="ECO:0000313" key="3">
    <source>
        <dbReference type="EMBL" id="CUX78061.1"/>
    </source>
</evidence>
<reference evidence="4" key="1">
    <citation type="submission" date="2016-01" db="EMBL/GenBank/DDBJ databases">
        <authorList>
            <person name="Vorgias C.E."/>
        </authorList>
    </citation>
    <scope>NUCLEOTIDE SEQUENCE [LARGE SCALE GENOMIC DNA]</scope>
</reference>
<dbReference type="Proteomes" id="UP000093069">
    <property type="component" value="Chromosome I"/>
</dbReference>
<reference evidence="3" key="2">
    <citation type="submission" date="2016-01" db="EMBL/GenBank/DDBJ databases">
        <authorList>
            <person name="Oliw E.H."/>
        </authorList>
    </citation>
    <scope>NUCLEOTIDE SEQUENCE</scope>
    <source>
        <strain evidence="3">1</strain>
    </source>
</reference>
<evidence type="ECO:0000256" key="1">
    <source>
        <dbReference type="SAM" id="Phobius"/>
    </source>
</evidence>
<dbReference type="EMBL" id="CP015193">
    <property type="protein sequence ID" value="ASJ17420.1"/>
    <property type="molecule type" value="Genomic_DNA"/>
</dbReference>
<name>A0A160VW28_9EURY</name>
<dbReference type="EMBL" id="LN999010">
    <property type="protein sequence ID" value="CUX78061.1"/>
    <property type="molecule type" value="Genomic_DNA"/>
</dbReference>
<gene>
    <name evidence="2" type="ORF">A3L04_10230</name>
    <name evidence="3" type="ORF">CHITON_1282</name>
</gene>
<dbReference type="STRING" id="54262.CHITON_1282"/>
<organism evidence="3 4">
    <name type="scientific">Thermococcus chitonophagus</name>
    <dbReference type="NCBI Taxonomy" id="54262"/>
    <lineage>
        <taxon>Archaea</taxon>
        <taxon>Methanobacteriati</taxon>
        <taxon>Methanobacteriota</taxon>
        <taxon>Thermococci</taxon>
        <taxon>Thermococcales</taxon>
        <taxon>Thermococcaceae</taxon>
        <taxon>Thermococcus</taxon>
    </lineage>
</organism>
<evidence type="ECO:0000313" key="5">
    <source>
        <dbReference type="Proteomes" id="UP000250189"/>
    </source>
</evidence>
<accession>A0A160VW28</accession>